<organism evidence="13 14">
    <name type="scientific">Sphingomonas parva</name>
    <dbReference type="NCBI Taxonomy" id="2555898"/>
    <lineage>
        <taxon>Bacteria</taxon>
        <taxon>Pseudomonadati</taxon>
        <taxon>Pseudomonadota</taxon>
        <taxon>Alphaproteobacteria</taxon>
        <taxon>Sphingomonadales</taxon>
        <taxon>Sphingomonadaceae</taxon>
        <taxon>Sphingomonas</taxon>
    </lineage>
</organism>
<feature type="transmembrane region" description="Helical" evidence="9">
    <location>
        <begin position="63"/>
        <end position="84"/>
    </location>
</feature>
<evidence type="ECO:0000256" key="5">
    <source>
        <dbReference type="ARBA" id="ARBA00022741"/>
    </source>
</evidence>
<feature type="transmembrane region" description="Helical" evidence="9">
    <location>
        <begin position="91"/>
        <end position="115"/>
    </location>
</feature>
<dbReference type="InterPro" id="IPR005467">
    <property type="entry name" value="His_kinase_dom"/>
</dbReference>
<dbReference type="SUPFAM" id="SSF47384">
    <property type="entry name" value="Homodimeric domain of signal transducing histidine kinase"/>
    <property type="match status" value="1"/>
</dbReference>
<feature type="domain" description="PAC" evidence="12">
    <location>
        <begin position="493"/>
        <end position="545"/>
    </location>
</feature>
<dbReference type="CDD" id="cd00082">
    <property type="entry name" value="HisKA"/>
    <property type="match status" value="1"/>
</dbReference>
<gene>
    <name evidence="13" type="ORF">E2493_16810</name>
</gene>
<keyword evidence="14" id="KW-1185">Reference proteome</keyword>
<evidence type="ECO:0000256" key="4">
    <source>
        <dbReference type="ARBA" id="ARBA00022679"/>
    </source>
</evidence>
<dbReference type="GO" id="GO:0005524">
    <property type="term" value="F:ATP binding"/>
    <property type="evidence" value="ECO:0007669"/>
    <property type="project" value="UniProtKB-KW"/>
</dbReference>
<dbReference type="SUPFAM" id="SSF55874">
    <property type="entry name" value="ATPase domain of HSP90 chaperone/DNA topoisomerase II/histidine kinase"/>
    <property type="match status" value="1"/>
</dbReference>
<evidence type="ECO:0000313" key="14">
    <source>
        <dbReference type="Proteomes" id="UP000298213"/>
    </source>
</evidence>
<dbReference type="SMART" id="SM00086">
    <property type="entry name" value="PAC"/>
    <property type="match status" value="2"/>
</dbReference>
<dbReference type="PROSITE" id="PS50109">
    <property type="entry name" value="HIS_KIN"/>
    <property type="match status" value="1"/>
</dbReference>
<dbReference type="InterPro" id="IPR000014">
    <property type="entry name" value="PAS"/>
</dbReference>
<dbReference type="PRINTS" id="PR00344">
    <property type="entry name" value="BCTRLSENSOR"/>
</dbReference>
<dbReference type="EC" id="2.7.13.3" evidence="2"/>
<feature type="domain" description="PAS" evidence="11">
    <location>
        <begin position="297"/>
        <end position="340"/>
    </location>
</feature>
<dbReference type="Gene3D" id="3.30.450.20">
    <property type="entry name" value="PAS domain"/>
    <property type="match status" value="2"/>
</dbReference>
<dbReference type="EMBL" id="SPDV01000039">
    <property type="protein sequence ID" value="TFI57091.1"/>
    <property type="molecule type" value="Genomic_DNA"/>
</dbReference>
<feature type="domain" description="PAC" evidence="12">
    <location>
        <begin position="363"/>
        <end position="417"/>
    </location>
</feature>
<dbReference type="GO" id="GO:0000155">
    <property type="term" value="F:phosphorelay sensor kinase activity"/>
    <property type="evidence" value="ECO:0007669"/>
    <property type="project" value="InterPro"/>
</dbReference>
<dbReference type="SMART" id="SM00387">
    <property type="entry name" value="HATPase_c"/>
    <property type="match status" value="1"/>
</dbReference>
<dbReference type="SUPFAM" id="SSF55785">
    <property type="entry name" value="PYP-like sensor domain (PAS domain)"/>
    <property type="match status" value="2"/>
</dbReference>
<comment type="caution">
    <text evidence="13">The sequence shown here is derived from an EMBL/GenBank/DDBJ whole genome shotgun (WGS) entry which is preliminary data.</text>
</comment>
<feature type="domain" description="Histidine kinase" evidence="10">
    <location>
        <begin position="565"/>
        <end position="780"/>
    </location>
</feature>
<feature type="transmembrane region" description="Helical" evidence="9">
    <location>
        <begin position="30"/>
        <end position="51"/>
    </location>
</feature>
<dbReference type="Pfam" id="PF00512">
    <property type="entry name" value="HisKA"/>
    <property type="match status" value="1"/>
</dbReference>
<evidence type="ECO:0000256" key="6">
    <source>
        <dbReference type="ARBA" id="ARBA00022777"/>
    </source>
</evidence>
<evidence type="ECO:0000256" key="2">
    <source>
        <dbReference type="ARBA" id="ARBA00012438"/>
    </source>
</evidence>
<keyword evidence="5" id="KW-0547">Nucleotide-binding</keyword>
<keyword evidence="4" id="KW-0808">Transferase</keyword>
<comment type="catalytic activity">
    <reaction evidence="1">
        <text>ATP + protein L-histidine = ADP + protein N-phospho-L-histidine.</text>
        <dbReference type="EC" id="2.7.13.3"/>
    </reaction>
</comment>
<dbReference type="InterPro" id="IPR035965">
    <property type="entry name" value="PAS-like_dom_sf"/>
</dbReference>
<evidence type="ECO:0000256" key="1">
    <source>
        <dbReference type="ARBA" id="ARBA00000085"/>
    </source>
</evidence>
<dbReference type="CDD" id="cd00130">
    <property type="entry name" value="PAS"/>
    <property type="match status" value="2"/>
</dbReference>
<protein>
    <recommendedName>
        <fullName evidence="2">histidine kinase</fullName>
        <ecNumber evidence="2">2.7.13.3</ecNumber>
    </recommendedName>
</protein>
<dbReference type="Proteomes" id="UP000298213">
    <property type="component" value="Unassembled WGS sequence"/>
</dbReference>
<accession>A0A4Y8ZM68</accession>
<dbReference type="InterPro" id="IPR036097">
    <property type="entry name" value="HisK_dim/P_sf"/>
</dbReference>
<keyword evidence="3" id="KW-0597">Phosphoprotein</keyword>
<proteinExistence type="predicted"/>
<evidence type="ECO:0000259" key="12">
    <source>
        <dbReference type="PROSITE" id="PS50113"/>
    </source>
</evidence>
<keyword evidence="9" id="KW-1133">Transmembrane helix</keyword>
<evidence type="ECO:0000259" key="10">
    <source>
        <dbReference type="PROSITE" id="PS50109"/>
    </source>
</evidence>
<dbReference type="InterPro" id="IPR036890">
    <property type="entry name" value="HATPase_C_sf"/>
</dbReference>
<feature type="transmembrane region" description="Helical" evidence="9">
    <location>
        <begin position="266"/>
        <end position="288"/>
    </location>
</feature>
<keyword evidence="6 13" id="KW-0418">Kinase</keyword>
<dbReference type="Pfam" id="PF02518">
    <property type="entry name" value="HATPase_c"/>
    <property type="match status" value="1"/>
</dbReference>
<evidence type="ECO:0000256" key="3">
    <source>
        <dbReference type="ARBA" id="ARBA00022553"/>
    </source>
</evidence>
<dbReference type="OrthoDB" id="9789238at2"/>
<evidence type="ECO:0000256" key="9">
    <source>
        <dbReference type="SAM" id="Phobius"/>
    </source>
</evidence>
<dbReference type="Gene3D" id="6.10.250.2580">
    <property type="match status" value="1"/>
</dbReference>
<keyword evidence="9" id="KW-0812">Transmembrane</keyword>
<feature type="transmembrane region" description="Helical" evidence="9">
    <location>
        <begin position="194"/>
        <end position="216"/>
    </location>
</feature>
<keyword evidence="7" id="KW-0067">ATP-binding</keyword>
<evidence type="ECO:0000259" key="11">
    <source>
        <dbReference type="PROSITE" id="PS50112"/>
    </source>
</evidence>
<dbReference type="Pfam" id="PF08447">
    <property type="entry name" value="PAS_3"/>
    <property type="match status" value="1"/>
</dbReference>
<dbReference type="Gene3D" id="1.10.287.130">
    <property type="match status" value="1"/>
</dbReference>
<dbReference type="PANTHER" id="PTHR43065">
    <property type="entry name" value="SENSOR HISTIDINE KINASE"/>
    <property type="match status" value="1"/>
</dbReference>
<sequence>MARGQSPEPQAAVFLPVGKTAMGIEAQDRATTALCAAAGACAGLVLTGWAIDAPALTGFGSPLTAQPLTAVAFLVLTAAMLFALAERKMLATLLAVVPALIGASALFQEIAGVALGTDTLLFADRVTRQALPEPGRPSTAVALGLLLLSGGAVAATRKGLRMGQTAAVLAITGFGAIAVAGAALPLAAELTDPAFRYVAAPLPAMICGVLLAIALLGWRGSVWEGLLAGLGLDRTLLQVVLPLLVVTPVAAEWIEERAKGAGLDPVVAGSVETGLNIAAMAALLLWVTSRAAREQRARRALTRALDSAPIALTDTSGLVIHWSKGCEQLYGWGQAEARGRRKYDLLASATGQDESAAWPSGSAGWEGELIERKRDGSTVNILERARLLEPRHGGDPVFVLSMTDITARTQAEAALRESEARLTLAMDTNDIGIIEWDAVAGRFTQSRGAGRSLGLAEGGISSLADWRARIDPADRAALFSRINNAIARQQPRIRFRHRFVRPDGSKRMLETSAACFYDAAGKLTRLICVYIDVTEKEEWESRLAQLQDEVMHVSRLSAMGEMASGLAHELNQPLTAVVNFLGTAKVLRATGDDSKLDDLLAAASQQALRAGQIIRRLRTFVSRGTVQEEWTSIGELIEDSIALALASRGRNDVDLRIETEDPDQLVCADRVQIQQVLVNLLRNAAEALDQMPPERREIVVTSAIDGDPERLLVSVQDNGPGLPKEMLDSLFTPFVSGKEGGMGVGLSICKRIVEAHGGTLRAENNQHGGATFRFTLQTRPGDDEV</sequence>
<dbReference type="SMART" id="SM00388">
    <property type="entry name" value="HisKA"/>
    <property type="match status" value="1"/>
</dbReference>
<dbReference type="PROSITE" id="PS50113">
    <property type="entry name" value="PAC"/>
    <property type="match status" value="2"/>
</dbReference>
<dbReference type="InterPro" id="IPR001610">
    <property type="entry name" value="PAC"/>
</dbReference>
<dbReference type="Pfam" id="PF13426">
    <property type="entry name" value="PAS_9"/>
    <property type="match status" value="1"/>
</dbReference>
<dbReference type="Gene3D" id="3.30.565.10">
    <property type="entry name" value="Histidine kinase-like ATPase, C-terminal domain"/>
    <property type="match status" value="1"/>
</dbReference>
<keyword evidence="8" id="KW-0902">Two-component regulatory system</keyword>
<name>A0A4Y8ZM68_9SPHN</name>
<dbReference type="InterPro" id="IPR013655">
    <property type="entry name" value="PAS_fold_3"/>
</dbReference>
<evidence type="ECO:0000256" key="8">
    <source>
        <dbReference type="ARBA" id="ARBA00023012"/>
    </source>
</evidence>
<dbReference type="InterPro" id="IPR004358">
    <property type="entry name" value="Sig_transdc_His_kin-like_C"/>
</dbReference>
<dbReference type="AlphaFoldDB" id="A0A4Y8ZM68"/>
<dbReference type="InterPro" id="IPR003661">
    <property type="entry name" value="HisK_dim/P_dom"/>
</dbReference>
<evidence type="ECO:0000313" key="13">
    <source>
        <dbReference type="EMBL" id="TFI57091.1"/>
    </source>
</evidence>
<dbReference type="InterPro" id="IPR000700">
    <property type="entry name" value="PAS-assoc_C"/>
</dbReference>
<dbReference type="InterPro" id="IPR003594">
    <property type="entry name" value="HATPase_dom"/>
</dbReference>
<feature type="transmembrane region" description="Helical" evidence="9">
    <location>
        <begin position="236"/>
        <end position="254"/>
    </location>
</feature>
<dbReference type="NCBIfam" id="TIGR00229">
    <property type="entry name" value="sensory_box"/>
    <property type="match status" value="2"/>
</dbReference>
<keyword evidence="9" id="KW-0472">Membrane</keyword>
<feature type="transmembrane region" description="Helical" evidence="9">
    <location>
        <begin position="167"/>
        <end position="188"/>
    </location>
</feature>
<dbReference type="PROSITE" id="PS50112">
    <property type="entry name" value="PAS"/>
    <property type="match status" value="1"/>
</dbReference>
<dbReference type="PANTHER" id="PTHR43065:SF10">
    <property type="entry name" value="PEROXIDE STRESS-ACTIVATED HISTIDINE KINASE MAK3"/>
    <property type="match status" value="1"/>
</dbReference>
<reference evidence="13 14" key="1">
    <citation type="submission" date="2019-03" db="EMBL/GenBank/DDBJ databases">
        <title>Genome sequence of Sphingomonas sp. 17J27-24.</title>
        <authorList>
            <person name="Kim M."/>
            <person name="Maeng S."/>
            <person name="Sathiyaraj S."/>
        </authorList>
    </citation>
    <scope>NUCLEOTIDE SEQUENCE [LARGE SCALE GENOMIC DNA]</scope>
    <source>
        <strain evidence="13 14">17J27-24</strain>
    </source>
</reference>
<evidence type="ECO:0000256" key="7">
    <source>
        <dbReference type="ARBA" id="ARBA00022840"/>
    </source>
</evidence>